<dbReference type="Pfam" id="PF12680">
    <property type="entry name" value="SnoaL_2"/>
    <property type="match status" value="1"/>
</dbReference>
<dbReference type="InterPro" id="IPR032710">
    <property type="entry name" value="NTF2-like_dom_sf"/>
</dbReference>
<keyword evidence="1" id="KW-0732">Signal</keyword>
<evidence type="ECO:0000256" key="1">
    <source>
        <dbReference type="SAM" id="SignalP"/>
    </source>
</evidence>
<feature type="chain" id="PRO_5008704358" evidence="1">
    <location>
        <begin position="37"/>
        <end position="176"/>
    </location>
</feature>
<evidence type="ECO:0000313" key="4">
    <source>
        <dbReference type="Proteomes" id="UP000198864"/>
    </source>
</evidence>
<evidence type="ECO:0000313" key="3">
    <source>
        <dbReference type="EMBL" id="SCE65543.1"/>
    </source>
</evidence>
<protein>
    <submittedName>
        <fullName evidence="3">SnoaL-like domain-containing protein</fullName>
    </submittedName>
</protein>
<feature type="signal peptide" evidence="1">
    <location>
        <begin position="1"/>
        <end position="36"/>
    </location>
</feature>
<dbReference type="Proteomes" id="UP000198864">
    <property type="component" value="Unassembled WGS sequence"/>
</dbReference>
<feature type="domain" description="SnoaL-like" evidence="2">
    <location>
        <begin position="62"/>
        <end position="164"/>
    </location>
</feature>
<evidence type="ECO:0000259" key="2">
    <source>
        <dbReference type="Pfam" id="PF12680"/>
    </source>
</evidence>
<dbReference type="InterPro" id="IPR037401">
    <property type="entry name" value="SnoaL-like"/>
</dbReference>
<gene>
    <name evidence="3" type="ORF">GA0070561_0616</name>
</gene>
<reference evidence="3 4" key="1">
    <citation type="submission" date="2016-06" db="EMBL/GenBank/DDBJ databases">
        <authorList>
            <person name="Kjaerup R.B."/>
            <person name="Dalgaard T.S."/>
            <person name="Juul-Madsen H.R."/>
        </authorList>
    </citation>
    <scope>NUCLEOTIDE SEQUENCE [LARGE SCALE GENOMIC DNA]</scope>
    <source>
        <strain evidence="3 4">DSM 44871</strain>
    </source>
</reference>
<dbReference type="EMBL" id="FMCR01000001">
    <property type="protein sequence ID" value="SCE65543.1"/>
    <property type="molecule type" value="Genomic_DNA"/>
</dbReference>
<accession>A0A1C4U1G3</accession>
<dbReference type="AlphaFoldDB" id="A0A1C4U1G3"/>
<sequence length="176" mass="18614">MRPPASARPAGRLGRTIALLGLTAGLLAAAPAAVSAATPGPDDTTTGDAAARGCERAFDRAVRAYVETTARRDLDGFAALLHPDVTSVFASDGEVLDGKRATVDWLRGFFADDSWTQSFSVAKQTVVGCRTGFVLFDSVYAVPATGTRVPLLIGVSYTYQHGRWLVLQNQDSVGRI</sequence>
<dbReference type="Gene3D" id="3.10.450.50">
    <property type="match status" value="1"/>
</dbReference>
<proteinExistence type="predicted"/>
<dbReference type="RefSeq" id="WP_167362323.1">
    <property type="nucleotide sequence ID" value="NZ_FMCR01000001.1"/>
</dbReference>
<organism evidence="3 4">
    <name type="scientific">Micromonospora saelicesensis</name>
    <dbReference type="NCBI Taxonomy" id="285676"/>
    <lineage>
        <taxon>Bacteria</taxon>
        <taxon>Bacillati</taxon>
        <taxon>Actinomycetota</taxon>
        <taxon>Actinomycetes</taxon>
        <taxon>Micromonosporales</taxon>
        <taxon>Micromonosporaceae</taxon>
        <taxon>Micromonospora</taxon>
    </lineage>
</organism>
<dbReference type="SUPFAM" id="SSF54427">
    <property type="entry name" value="NTF2-like"/>
    <property type="match status" value="1"/>
</dbReference>
<name>A0A1C4U1G3_9ACTN</name>